<proteinExistence type="predicted"/>
<reference evidence="1" key="1">
    <citation type="submission" date="2018-11" db="EMBL/GenBank/DDBJ databases">
        <authorList>
            <consortium name="Pathogen Informatics"/>
        </authorList>
    </citation>
    <scope>NUCLEOTIDE SEQUENCE</scope>
</reference>
<evidence type="ECO:0000313" key="1">
    <source>
        <dbReference type="EMBL" id="VEL21034.1"/>
    </source>
</evidence>
<gene>
    <name evidence="1" type="ORF">PXEA_LOCUS14474</name>
</gene>
<organism evidence="1 2">
    <name type="scientific">Protopolystoma xenopodis</name>
    <dbReference type="NCBI Taxonomy" id="117903"/>
    <lineage>
        <taxon>Eukaryota</taxon>
        <taxon>Metazoa</taxon>
        <taxon>Spiralia</taxon>
        <taxon>Lophotrochozoa</taxon>
        <taxon>Platyhelminthes</taxon>
        <taxon>Monogenea</taxon>
        <taxon>Polyopisthocotylea</taxon>
        <taxon>Polystomatidea</taxon>
        <taxon>Polystomatidae</taxon>
        <taxon>Protopolystoma</taxon>
    </lineage>
</organism>
<dbReference type="AlphaFoldDB" id="A0A3S5ADD4"/>
<sequence length="77" mass="8403">MKIGYCNEEPLASAVSASEASIARQSQQITIDPIECTKKQITTQHKFFTASKVCIEVKCNPVRLSSLKITSLGKSTN</sequence>
<name>A0A3S5ADD4_9PLAT</name>
<comment type="caution">
    <text evidence="1">The sequence shown here is derived from an EMBL/GenBank/DDBJ whole genome shotgun (WGS) entry which is preliminary data.</text>
</comment>
<accession>A0A3S5ADD4</accession>
<dbReference type="EMBL" id="CAAALY010049222">
    <property type="protein sequence ID" value="VEL21034.1"/>
    <property type="molecule type" value="Genomic_DNA"/>
</dbReference>
<keyword evidence="2" id="KW-1185">Reference proteome</keyword>
<dbReference type="Proteomes" id="UP000784294">
    <property type="component" value="Unassembled WGS sequence"/>
</dbReference>
<protein>
    <submittedName>
        <fullName evidence="1">Uncharacterized protein</fullName>
    </submittedName>
</protein>
<evidence type="ECO:0000313" key="2">
    <source>
        <dbReference type="Proteomes" id="UP000784294"/>
    </source>
</evidence>